<reference evidence="3" key="1">
    <citation type="submission" date="2020-05" db="EMBL/GenBank/DDBJ databases">
        <authorList>
            <person name="Chiriac C."/>
            <person name="Salcher M."/>
            <person name="Ghai R."/>
            <person name="Kavagutti S V."/>
        </authorList>
    </citation>
    <scope>NUCLEOTIDE SEQUENCE</scope>
</reference>
<proteinExistence type="predicted"/>
<evidence type="ECO:0000313" key="2">
    <source>
        <dbReference type="EMBL" id="CAB4828150.1"/>
    </source>
</evidence>
<accession>A0A6J7NZM1</accession>
<dbReference type="PANTHER" id="PTHR42103">
    <property type="entry name" value="ALPHA/BETA-HYDROLASES SUPERFAMILY PROTEIN"/>
    <property type="match status" value="1"/>
</dbReference>
<evidence type="ECO:0000259" key="1">
    <source>
        <dbReference type="Pfam" id="PF12146"/>
    </source>
</evidence>
<organism evidence="3">
    <name type="scientific">freshwater metagenome</name>
    <dbReference type="NCBI Taxonomy" id="449393"/>
    <lineage>
        <taxon>unclassified sequences</taxon>
        <taxon>metagenomes</taxon>
        <taxon>ecological metagenomes</taxon>
    </lineage>
</organism>
<dbReference type="PANTHER" id="PTHR42103:SF2">
    <property type="entry name" value="AB HYDROLASE-1 DOMAIN-CONTAINING PROTEIN"/>
    <property type="match status" value="1"/>
</dbReference>
<dbReference type="Gene3D" id="3.40.50.1820">
    <property type="entry name" value="alpha/beta hydrolase"/>
    <property type="match status" value="1"/>
</dbReference>
<protein>
    <submittedName>
        <fullName evidence="3">Unannotated protein</fullName>
    </submittedName>
</protein>
<dbReference type="InterPro" id="IPR022742">
    <property type="entry name" value="Hydrolase_4"/>
</dbReference>
<feature type="domain" description="Serine aminopeptidase S33" evidence="1">
    <location>
        <begin position="49"/>
        <end position="131"/>
    </location>
</feature>
<name>A0A6J7NZM1_9ZZZZ</name>
<dbReference type="EMBL" id="CAFAAJ010000285">
    <property type="protein sequence ID" value="CAB4828150.1"/>
    <property type="molecule type" value="Genomic_DNA"/>
</dbReference>
<gene>
    <name evidence="2" type="ORF">UFOPK3001_02612</name>
    <name evidence="3" type="ORF">UFOPK3954_01622</name>
</gene>
<sequence length="206" mass="21055">MQFSTLTLHTSDGLALHGDLAVPERCRGAAVVCHPHPLYGGNRLNPVVTAIATALHDAGLATVRFDFRGVGASEGTHGGGTDERLDVLSALEAARAQFGTGPLVLAGYSFGSMVALDVDHASVTAWLAVAPPLGVMGGTPASATDSRAKHLLVPEHDQYSPPATAAGHSSAWVNTTMVTVPMADHFLAGHSSAVTELATAFVSALA</sequence>
<dbReference type="SUPFAM" id="SSF53474">
    <property type="entry name" value="alpha/beta-Hydrolases"/>
    <property type="match status" value="1"/>
</dbReference>
<dbReference type="Pfam" id="PF12146">
    <property type="entry name" value="Hydrolase_4"/>
    <property type="match status" value="1"/>
</dbReference>
<evidence type="ECO:0000313" key="3">
    <source>
        <dbReference type="EMBL" id="CAB4998900.1"/>
    </source>
</evidence>
<dbReference type="InterPro" id="IPR029058">
    <property type="entry name" value="AB_hydrolase_fold"/>
</dbReference>
<dbReference type="AlphaFoldDB" id="A0A6J7NZM1"/>
<dbReference type="EMBL" id="CAFBON010000181">
    <property type="protein sequence ID" value="CAB4998900.1"/>
    <property type="molecule type" value="Genomic_DNA"/>
</dbReference>